<accession>A0A1I2J0N0</accession>
<dbReference type="RefSeq" id="WP_083401148.1">
    <property type="nucleotide sequence ID" value="NZ_FONS01000020.1"/>
</dbReference>
<dbReference type="EMBL" id="FONS01000020">
    <property type="protein sequence ID" value="SFF48195.1"/>
    <property type="molecule type" value="Genomic_DNA"/>
</dbReference>
<reference evidence="2 3" key="1">
    <citation type="submission" date="2016-10" db="EMBL/GenBank/DDBJ databases">
        <authorList>
            <person name="de Groot N.N."/>
        </authorList>
    </citation>
    <scope>NUCLEOTIDE SEQUENCE [LARGE SCALE GENOMIC DNA]</scope>
    <source>
        <strain evidence="2 3">ATCC 51969</strain>
    </source>
</reference>
<feature type="domain" description="PAS" evidence="1">
    <location>
        <begin position="119"/>
        <end position="187"/>
    </location>
</feature>
<sequence>MTNELLFHSSPLPMWVYDRISLKFLLVNDAAVRVYGYSLAEFLQMEVNELWSGNDDNLSAIQFGERKQQQIHTTKGGENLVVLLHLSDIDAPIKNAVLVTISSIRPLPLKQIELGQQERKFMEMVQDGGDMIAVVGVDLRYIYLNPTLLKFLGKDAMAEQFIGHSSLQYVDKRDHEKLLKYFENIYSFDRIRLEPLRCKNLAGDTFWVETLLVNLTEDPAIGGYLCSFRDVTARVKNEAALRESAERYEIVSKATSDTIWDWNLLTGKICLILKWLYSLLN</sequence>
<dbReference type="AlphaFoldDB" id="A0A1I2J0N0"/>
<organism evidence="2 3">
    <name type="scientific">Pedobacter antarcticus</name>
    <dbReference type="NCBI Taxonomy" id="34086"/>
    <lineage>
        <taxon>Bacteria</taxon>
        <taxon>Pseudomonadati</taxon>
        <taxon>Bacteroidota</taxon>
        <taxon>Sphingobacteriia</taxon>
        <taxon>Sphingobacteriales</taxon>
        <taxon>Sphingobacteriaceae</taxon>
        <taxon>Pedobacter</taxon>
    </lineage>
</organism>
<feature type="domain" description="PAS" evidence="1">
    <location>
        <begin position="1"/>
        <end position="70"/>
    </location>
</feature>
<name>A0A1I2J0N0_9SPHI</name>
<protein>
    <submittedName>
        <fullName evidence="2">PAS domain S-box-containing protein</fullName>
    </submittedName>
</protein>
<dbReference type="InterPro" id="IPR000014">
    <property type="entry name" value="PAS"/>
</dbReference>
<dbReference type="Pfam" id="PF13426">
    <property type="entry name" value="PAS_9"/>
    <property type="match status" value="1"/>
</dbReference>
<evidence type="ECO:0000313" key="3">
    <source>
        <dbReference type="Proteomes" id="UP000183129"/>
    </source>
</evidence>
<evidence type="ECO:0000259" key="1">
    <source>
        <dbReference type="SMART" id="SM00091"/>
    </source>
</evidence>
<dbReference type="SMART" id="SM00091">
    <property type="entry name" value="PAS"/>
    <property type="match status" value="2"/>
</dbReference>
<evidence type="ECO:0000313" key="2">
    <source>
        <dbReference type="EMBL" id="SFF48195.1"/>
    </source>
</evidence>
<dbReference type="STRING" id="34086.SAMN04488084_10410"/>
<dbReference type="SUPFAM" id="SSF55785">
    <property type="entry name" value="PYP-like sensor domain (PAS domain)"/>
    <property type="match status" value="2"/>
</dbReference>
<dbReference type="InterPro" id="IPR035965">
    <property type="entry name" value="PAS-like_dom_sf"/>
</dbReference>
<dbReference type="CDD" id="cd00130">
    <property type="entry name" value="PAS"/>
    <property type="match status" value="2"/>
</dbReference>
<gene>
    <name evidence="2" type="ORF">SAMN03003324_04126</name>
</gene>
<dbReference type="Pfam" id="PF13188">
    <property type="entry name" value="PAS_8"/>
    <property type="match status" value="1"/>
</dbReference>
<dbReference type="NCBIfam" id="TIGR00229">
    <property type="entry name" value="sensory_box"/>
    <property type="match status" value="2"/>
</dbReference>
<dbReference type="Proteomes" id="UP000183129">
    <property type="component" value="Unassembled WGS sequence"/>
</dbReference>
<proteinExistence type="predicted"/>
<dbReference type="Gene3D" id="3.30.450.20">
    <property type="entry name" value="PAS domain"/>
    <property type="match status" value="2"/>
</dbReference>